<dbReference type="RefSeq" id="WP_037460834.1">
    <property type="nucleotide sequence ID" value="NZ_AVFL01000045.1"/>
</dbReference>
<dbReference type="SUPFAM" id="SSF53850">
    <property type="entry name" value="Periplasmic binding protein-like II"/>
    <property type="match status" value="1"/>
</dbReference>
<dbReference type="OrthoDB" id="6192933at2"/>
<dbReference type="STRING" id="1385369.N825_26165"/>
<evidence type="ECO:0000313" key="4">
    <source>
        <dbReference type="EMBL" id="EWY36357.1"/>
    </source>
</evidence>
<dbReference type="PANTHER" id="PTHR35936:SF17">
    <property type="entry name" value="ARGININE-BINDING EXTRACELLULAR PROTEIN ARTP"/>
    <property type="match status" value="1"/>
</dbReference>
<name>W9GV91_9PROT</name>
<organism evidence="4 5">
    <name type="scientific">Skermanella stibiiresistens SB22</name>
    <dbReference type="NCBI Taxonomy" id="1385369"/>
    <lineage>
        <taxon>Bacteria</taxon>
        <taxon>Pseudomonadati</taxon>
        <taxon>Pseudomonadota</taxon>
        <taxon>Alphaproteobacteria</taxon>
        <taxon>Rhodospirillales</taxon>
        <taxon>Azospirillaceae</taxon>
        <taxon>Skermanella</taxon>
    </lineage>
</organism>
<dbReference type="SMART" id="SM00062">
    <property type="entry name" value="PBPb"/>
    <property type="match status" value="1"/>
</dbReference>
<dbReference type="Proteomes" id="UP000019486">
    <property type="component" value="Unassembled WGS sequence"/>
</dbReference>
<dbReference type="EMBL" id="AVFL01000045">
    <property type="protein sequence ID" value="EWY36357.1"/>
    <property type="molecule type" value="Genomic_DNA"/>
</dbReference>
<dbReference type="PANTHER" id="PTHR35936">
    <property type="entry name" value="MEMBRANE-BOUND LYTIC MUREIN TRANSGLYCOSYLASE F"/>
    <property type="match status" value="1"/>
</dbReference>
<proteinExistence type="predicted"/>
<dbReference type="Pfam" id="PF00497">
    <property type="entry name" value="SBP_bac_3"/>
    <property type="match status" value="1"/>
</dbReference>
<protein>
    <submittedName>
        <fullName evidence="4">ABC transporter substrate-binding protein</fullName>
    </submittedName>
</protein>
<feature type="signal peptide" evidence="2">
    <location>
        <begin position="1"/>
        <end position="23"/>
    </location>
</feature>
<comment type="caution">
    <text evidence="4">The sequence shown here is derived from an EMBL/GenBank/DDBJ whole genome shotgun (WGS) entry which is preliminary data.</text>
</comment>
<evidence type="ECO:0000259" key="3">
    <source>
        <dbReference type="SMART" id="SM00062"/>
    </source>
</evidence>
<accession>W9GV91</accession>
<keyword evidence="1 2" id="KW-0732">Signal</keyword>
<gene>
    <name evidence="4" type="ORF">N825_26165</name>
</gene>
<feature type="chain" id="PRO_5004920659" evidence="2">
    <location>
        <begin position="24"/>
        <end position="283"/>
    </location>
</feature>
<keyword evidence="5" id="KW-1185">Reference proteome</keyword>
<dbReference type="AlphaFoldDB" id="W9GV91"/>
<sequence length="283" mass="30112">MIGTVLGRLFVAAALLMPVLAPAAAASLDTVMSRGVLRVAVYRDFAPYSHRDGGTLKGTDVDLAAAVADKMGLRVEFMELTADENMDDDLRNAVWKGSVLGGGVADVMMHVPVNRAFAQRNDLVVIFGAYQRETYAIARDPARVSDTAGFPVFQTEKVGVELDTVPDFYLSGAFGGRLAANVVHYPTVGQAVAGLRAGAVAAVFAPLSELEGALRSAGGDKFPIKPMPAPNLNPSEWSIGMAVKQDGHDLAYRVGDVMTELLESGTVKEIYARHGLTHNRPVE</sequence>
<feature type="domain" description="Solute-binding protein family 3/N-terminal" evidence="3">
    <location>
        <begin position="36"/>
        <end position="278"/>
    </location>
</feature>
<dbReference type="InterPro" id="IPR001638">
    <property type="entry name" value="Solute-binding_3/MltF_N"/>
</dbReference>
<dbReference type="Gene3D" id="3.40.190.10">
    <property type="entry name" value="Periplasmic binding protein-like II"/>
    <property type="match status" value="2"/>
</dbReference>
<evidence type="ECO:0000256" key="2">
    <source>
        <dbReference type="SAM" id="SignalP"/>
    </source>
</evidence>
<evidence type="ECO:0000256" key="1">
    <source>
        <dbReference type="ARBA" id="ARBA00022729"/>
    </source>
</evidence>
<reference evidence="4 5" key="1">
    <citation type="submission" date="2013-08" db="EMBL/GenBank/DDBJ databases">
        <title>The genome sequence of Skermanella stibiiresistens.</title>
        <authorList>
            <person name="Zhu W."/>
            <person name="Wang G."/>
        </authorList>
    </citation>
    <scope>NUCLEOTIDE SEQUENCE [LARGE SCALE GENOMIC DNA]</scope>
    <source>
        <strain evidence="4 5">SB22</strain>
    </source>
</reference>
<evidence type="ECO:0000313" key="5">
    <source>
        <dbReference type="Proteomes" id="UP000019486"/>
    </source>
</evidence>